<comment type="caution">
    <text evidence="1">The sequence shown here is derived from an EMBL/GenBank/DDBJ whole genome shotgun (WGS) entry which is preliminary data.</text>
</comment>
<evidence type="ECO:0000313" key="2">
    <source>
        <dbReference type="Proteomes" id="UP000295117"/>
    </source>
</evidence>
<proteinExistence type="predicted"/>
<dbReference type="Proteomes" id="UP000295117">
    <property type="component" value="Unassembled WGS sequence"/>
</dbReference>
<reference evidence="1 2" key="1">
    <citation type="journal article" date="2019" name="Sci. Rep.">
        <title>Extended insight into the Mycobacterium chelonae-abscessus complex through whole genome sequencing of Mycobacterium salmoniphilum outbreak and Mycobacterium salmoniphilum-like strains.</title>
        <authorList>
            <person name="Behra P.R.K."/>
            <person name="Das S."/>
            <person name="Pettersson B.M.F."/>
            <person name="Shirreff L."/>
            <person name="DuCote T."/>
            <person name="Jacobsson K.G."/>
            <person name="Ennis D.G."/>
            <person name="Kirsebom L.A."/>
        </authorList>
    </citation>
    <scope>NUCLEOTIDE SEQUENCE [LARGE SCALE GENOMIC DNA]</scope>
    <source>
        <strain evidence="1 2">DE 4585</strain>
    </source>
</reference>
<evidence type="ECO:0000313" key="1">
    <source>
        <dbReference type="EMBL" id="TDZ79653.1"/>
    </source>
</evidence>
<organism evidence="1 2">
    <name type="scientific">Mycobacteroides salmoniphilum</name>
    <dbReference type="NCBI Taxonomy" id="404941"/>
    <lineage>
        <taxon>Bacteria</taxon>
        <taxon>Bacillati</taxon>
        <taxon>Actinomycetota</taxon>
        <taxon>Actinomycetes</taxon>
        <taxon>Mycobacteriales</taxon>
        <taxon>Mycobacteriaceae</taxon>
        <taxon>Mycobacteroides</taxon>
    </lineage>
</organism>
<dbReference type="EMBL" id="PECH01000008">
    <property type="protein sequence ID" value="TDZ79653.1"/>
    <property type="molecule type" value="Genomic_DNA"/>
</dbReference>
<sequence>MLDGKVKGTNMYADYTAREKILVDGVGDWVQLLAVHWHVEQESPDTSLPEVQEKTIDMIRSLVREGLFELGTVPSDASGFVPSSDLERTIQEIRKDYIGQFKDRDWEYHWWLNLTPKGEQLAEPLIDAYRRELGVN</sequence>
<accession>A0A4R8S1M3</accession>
<gene>
    <name evidence="1" type="ORF">DE4585_03401</name>
</gene>
<dbReference type="AlphaFoldDB" id="A0A4R8S1M3"/>
<protein>
    <submittedName>
        <fullName evidence="1">Uncharacterized protein</fullName>
    </submittedName>
</protein>
<name>A0A4R8S1M3_9MYCO</name>